<dbReference type="Proteomes" id="UP000012065">
    <property type="component" value="Unassembled WGS sequence"/>
</dbReference>
<keyword evidence="1" id="KW-0472">Membrane</keyword>
<dbReference type="EMBL" id="CAOJ01014647">
    <property type="protein sequence ID" value="CCO35473.1"/>
    <property type="molecule type" value="Genomic_DNA"/>
</dbReference>
<keyword evidence="1" id="KW-1133">Transmembrane helix</keyword>
<feature type="transmembrane region" description="Helical" evidence="1">
    <location>
        <begin position="61"/>
        <end position="85"/>
    </location>
</feature>
<evidence type="ECO:0000256" key="1">
    <source>
        <dbReference type="SAM" id="Phobius"/>
    </source>
</evidence>
<name>M5C689_THACB</name>
<organism evidence="3 4">
    <name type="scientific">Thanatephorus cucumeris (strain AG1-IB / isolate 7/3/14)</name>
    <name type="common">Lettuce bottom rot fungus</name>
    <name type="synonym">Rhizoctonia solani</name>
    <dbReference type="NCBI Taxonomy" id="1108050"/>
    <lineage>
        <taxon>Eukaryota</taxon>
        <taxon>Fungi</taxon>
        <taxon>Dikarya</taxon>
        <taxon>Basidiomycota</taxon>
        <taxon>Agaricomycotina</taxon>
        <taxon>Agaricomycetes</taxon>
        <taxon>Cantharellales</taxon>
        <taxon>Ceratobasidiaceae</taxon>
        <taxon>Rhizoctonia</taxon>
        <taxon>Rhizoctonia solani AG-1</taxon>
    </lineage>
</organism>
<accession>M5C689</accession>
<comment type="caution">
    <text evidence="3">The sequence shown here is derived from an EMBL/GenBank/DDBJ whole genome shotgun (WGS) entry which is preliminary data.</text>
</comment>
<gene>
    <name evidence="2" type="ORF">BN14_07645</name>
    <name evidence="3" type="ORF">BN14_09591</name>
</gene>
<dbReference type="EMBL" id="CAOJ01011695">
    <property type="protein sequence ID" value="CCO33562.1"/>
    <property type="molecule type" value="Genomic_DNA"/>
</dbReference>
<dbReference type="AlphaFoldDB" id="M5C689"/>
<keyword evidence="1" id="KW-0812">Transmembrane</keyword>
<evidence type="ECO:0000313" key="2">
    <source>
        <dbReference type="EMBL" id="CCO33562.1"/>
    </source>
</evidence>
<evidence type="ECO:0000313" key="4">
    <source>
        <dbReference type="Proteomes" id="UP000012065"/>
    </source>
</evidence>
<reference evidence="3" key="1">
    <citation type="submission" date="2012-10" db="EMBL/GenBank/DDBJ databases">
        <authorList>
            <person name="Jelonek L."/>
        </authorList>
    </citation>
    <scope>NUCLEOTIDE SEQUENCE</scope>
    <source>
        <strain evidence="3">Isolate 7/3/14</strain>
    </source>
</reference>
<proteinExistence type="predicted"/>
<feature type="transmembrane region" description="Helical" evidence="1">
    <location>
        <begin position="20"/>
        <end position="41"/>
    </location>
</feature>
<evidence type="ECO:0000313" key="3">
    <source>
        <dbReference type="EMBL" id="CCO35473.1"/>
    </source>
</evidence>
<sequence>MNSGFALFEVLFTRAGPMPWSHIPFLILLLAGYLGVAYITYATQGFYTYSFLDPQKQGALLAAYIVGIAAAAVIIFTIVWCICWVRNRIWRRDAAEKYDAVPMGEMKA</sequence>
<dbReference type="HOGENOM" id="CLU_2198807_0_0_1"/>
<reference evidence="3 4" key="2">
    <citation type="journal article" date="2013" name="J. Biotechnol.">
        <title>Establishment and interpretation of the genome sequence of the phytopathogenic fungus Rhizoctonia solani AG1-IB isolate 7/3/14.</title>
        <authorList>
            <person name="Wibberg D.W."/>
            <person name="Jelonek L.J."/>
            <person name="Rupp O.R."/>
            <person name="Hennig M.H."/>
            <person name="Eikmeyer F.E."/>
            <person name="Goesmann A.G."/>
            <person name="Hartmann A.H."/>
            <person name="Borriss R.B."/>
            <person name="Grosch R.G."/>
            <person name="Puehler A.P."/>
            <person name="Schlueter A.S."/>
        </authorList>
    </citation>
    <scope>NUCLEOTIDE SEQUENCE [LARGE SCALE GENOMIC DNA]</scope>
    <source>
        <strain evidence="4">AG1-IB / isolate 7/3/14</strain>
        <strain evidence="3">Isolate 7/3/14</strain>
    </source>
</reference>
<protein>
    <submittedName>
        <fullName evidence="3">Uncharacterized protein</fullName>
    </submittedName>
</protein>